<dbReference type="Proteomes" id="UP001064971">
    <property type="component" value="Chromosome"/>
</dbReference>
<dbReference type="InterPro" id="IPR002575">
    <property type="entry name" value="Aminoglycoside_PTrfase"/>
</dbReference>
<reference evidence="2" key="1">
    <citation type="submission" date="2022-07" db="EMBL/GenBank/DDBJ databases">
        <title>Complete Genome Sequence of the Radioresistant Bacterium Deinococcus aetherius ST0316, Isolated from the Air Dust collected in Lower Stratosphere above Japan.</title>
        <authorList>
            <person name="Satoh K."/>
            <person name="Hagiwara K."/>
            <person name="Katsumata K."/>
            <person name="Kubo A."/>
            <person name="Yokobori S."/>
            <person name="Yamagishi A."/>
            <person name="Oono Y."/>
            <person name="Narumi I."/>
        </authorList>
    </citation>
    <scope>NUCLEOTIDE SEQUENCE</scope>
    <source>
        <strain evidence="2">ST0316</strain>
    </source>
</reference>
<dbReference type="SUPFAM" id="SSF56112">
    <property type="entry name" value="Protein kinase-like (PK-like)"/>
    <property type="match status" value="1"/>
</dbReference>
<dbReference type="Pfam" id="PF01636">
    <property type="entry name" value="APH"/>
    <property type="match status" value="1"/>
</dbReference>
<dbReference type="Gene3D" id="3.90.1200.10">
    <property type="match status" value="1"/>
</dbReference>
<evidence type="ECO:0000259" key="1">
    <source>
        <dbReference type="Pfam" id="PF01636"/>
    </source>
</evidence>
<keyword evidence="3" id="KW-1185">Reference proteome</keyword>
<evidence type="ECO:0000313" key="2">
    <source>
        <dbReference type="EMBL" id="BDP40987.1"/>
    </source>
</evidence>
<accession>A0ABM8AB62</accession>
<name>A0ABM8AB62_9DEIO</name>
<gene>
    <name evidence="2" type="ORF">DAETH_09560</name>
</gene>
<dbReference type="EMBL" id="AP026560">
    <property type="protein sequence ID" value="BDP40987.1"/>
    <property type="molecule type" value="Genomic_DNA"/>
</dbReference>
<protein>
    <recommendedName>
        <fullName evidence="1">Aminoglycoside phosphotransferase domain-containing protein</fullName>
    </recommendedName>
</protein>
<feature type="domain" description="Aminoglycoside phosphotransferase" evidence="1">
    <location>
        <begin position="24"/>
        <end position="251"/>
    </location>
</feature>
<dbReference type="InterPro" id="IPR011009">
    <property type="entry name" value="Kinase-like_dom_sf"/>
</dbReference>
<proteinExistence type="predicted"/>
<organism evidence="2 3">
    <name type="scientific">Deinococcus aetherius</name>
    <dbReference type="NCBI Taxonomy" id="200252"/>
    <lineage>
        <taxon>Bacteria</taxon>
        <taxon>Thermotogati</taxon>
        <taxon>Deinococcota</taxon>
        <taxon>Deinococci</taxon>
        <taxon>Deinococcales</taxon>
        <taxon>Deinococcaceae</taxon>
        <taxon>Deinococcus</taxon>
    </lineage>
</organism>
<sequence length="315" mass="34001">MWPAGLRAAFPGPRRRVEAWEGEGAAFARYATGHGPLFLKYLPAGWRDERAYRRLAREAAYLRDLAPRSPVPHAPLLHAALDPHGLRAHLITRDLTDATTGWGAFGTDDEREAALVEVARLLARHHAFWLDRPELVGEWGWDAARAVRHAGRIAADPDPGWTPTEVSAVEEAARALPALLTATRGVTLAHGDLHAGQVLWPKDGSPPVLIDYGQTHAAPLGEDLAHLLGVRLDAPDRARLGPGLREAYRAELAAHGHSRTPAQLGDEERAGLALNVLATARQARAGSGDGVREALGRVAGAWAQGWAAPHKRRLS</sequence>
<evidence type="ECO:0000313" key="3">
    <source>
        <dbReference type="Proteomes" id="UP001064971"/>
    </source>
</evidence>